<dbReference type="PANTHER" id="PTHR31595">
    <property type="entry name" value="LONG-CHAIN-ALCOHOL O-FATTY-ACYLTRANSFERASE 3-RELATED"/>
    <property type="match status" value="1"/>
</dbReference>
<dbReference type="EMBL" id="QPFP01000056">
    <property type="protein sequence ID" value="TEB25521.1"/>
    <property type="molecule type" value="Genomic_DNA"/>
</dbReference>
<evidence type="ECO:0000256" key="7">
    <source>
        <dbReference type="SAM" id="Phobius"/>
    </source>
</evidence>
<proteinExistence type="inferred from homology"/>
<evidence type="ECO:0000259" key="8">
    <source>
        <dbReference type="Pfam" id="PF13813"/>
    </source>
</evidence>
<protein>
    <recommendedName>
        <fullName evidence="8">Wax synthase domain-containing protein</fullName>
    </recommendedName>
</protein>
<dbReference type="GO" id="GO:0008374">
    <property type="term" value="F:O-acyltransferase activity"/>
    <property type="evidence" value="ECO:0007669"/>
    <property type="project" value="InterPro"/>
</dbReference>
<evidence type="ECO:0000256" key="6">
    <source>
        <dbReference type="ARBA" id="ARBA00023136"/>
    </source>
</evidence>
<keyword evidence="10" id="KW-1185">Reference proteome</keyword>
<accession>A0A4Y7SUX0</accession>
<name>A0A4Y7SUX0_COPMI</name>
<keyword evidence="3" id="KW-0808">Transferase</keyword>
<comment type="subcellular location">
    <subcellularLocation>
        <location evidence="1">Membrane</location>
        <topology evidence="1">Multi-pass membrane protein</topology>
    </subcellularLocation>
</comment>
<dbReference type="Pfam" id="PF13813">
    <property type="entry name" value="MBOAT_2"/>
    <property type="match status" value="1"/>
</dbReference>
<evidence type="ECO:0000313" key="10">
    <source>
        <dbReference type="Proteomes" id="UP000298030"/>
    </source>
</evidence>
<dbReference type="GO" id="GO:0016020">
    <property type="term" value="C:membrane"/>
    <property type="evidence" value="ECO:0007669"/>
    <property type="project" value="UniProtKB-SubCell"/>
</dbReference>
<comment type="similarity">
    <text evidence="2">Belongs to the wax synthase family.</text>
</comment>
<dbReference type="Proteomes" id="UP000298030">
    <property type="component" value="Unassembled WGS sequence"/>
</dbReference>
<organism evidence="9 10">
    <name type="scientific">Coprinellus micaceus</name>
    <name type="common">Glistening ink-cap mushroom</name>
    <name type="synonym">Coprinus micaceus</name>
    <dbReference type="NCBI Taxonomy" id="71717"/>
    <lineage>
        <taxon>Eukaryota</taxon>
        <taxon>Fungi</taxon>
        <taxon>Dikarya</taxon>
        <taxon>Basidiomycota</taxon>
        <taxon>Agaricomycotina</taxon>
        <taxon>Agaricomycetes</taxon>
        <taxon>Agaricomycetidae</taxon>
        <taxon>Agaricales</taxon>
        <taxon>Agaricineae</taxon>
        <taxon>Psathyrellaceae</taxon>
        <taxon>Coprinellus</taxon>
    </lineage>
</organism>
<gene>
    <name evidence="9" type="ORF">FA13DRAFT_1777387</name>
</gene>
<dbReference type="GO" id="GO:0006629">
    <property type="term" value="P:lipid metabolic process"/>
    <property type="evidence" value="ECO:0007669"/>
    <property type="project" value="InterPro"/>
</dbReference>
<keyword evidence="6 7" id="KW-0472">Membrane</keyword>
<evidence type="ECO:0000313" key="9">
    <source>
        <dbReference type="EMBL" id="TEB25521.1"/>
    </source>
</evidence>
<dbReference type="OrthoDB" id="1077582at2759"/>
<dbReference type="PANTHER" id="PTHR31595:SF67">
    <property type="entry name" value="WAX SYNTHASE DOMAIN-CONTAINING PROTEIN"/>
    <property type="match status" value="1"/>
</dbReference>
<evidence type="ECO:0000256" key="4">
    <source>
        <dbReference type="ARBA" id="ARBA00022692"/>
    </source>
</evidence>
<keyword evidence="5 7" id="KW-1133">Transmembrane helix</keyword>
<evidence type="ECO:0000256" key="2">
    <source>
        <dbReference type="ARBA" id="ARBA00007282"/>
    </source>
</evidence>
<dbReference type="InterPro" id="IPR044851">
    <property type="entry name" value="Wax_synthase"/>
</dbReference>
<evidence type="ECO:0000256" key="5">
    <source>
        <dbReference type="ARBA" id="ARBA00022989"/>
    </source>
</evidence>
<reference evidence="9 10" key="1">
    <citation type="journal article" date="2019" name="Nat. Ecol. Evol.">
        <title>Megaphylogeny resolves global patterns of mushroom evolution.</title>
        <authorList>
            <person name="Varga T."/>
            <person name="Krizsan K."/>
            <person name="Foldi C."/>
            <person name="Dima B."/>
            <person name="Sanchez-Garcia M."/>
            <person name="Sanchez-Ramirez S."/>
            <person name="Szollosi G.J."/>
            <person name="Szarkandi J.G."/>
            <person name="Papp V."/>
            <person name="Albert L."/>
            <person name="Andreopoulos W."/>
            <person name="Angelini C."/>
            <person name="Antonin V."/>
            <person name="Barry K.W."/>
            <person name="Bougher N.L."/>
            <person name="Buchanan P."/>
            <person name="Buyck B."/>
            <person name="Bense V."/>
            <person name="Catcheside P."/>
            <person name="Chovatia M."/>
            <person name="Cooper J."/>
            <person name="Damon W."/>
            <person name="Desjardin D."/>
            <person name="Finy P."/>
            <person name="Geml J."/>
            <person name="Haridas S."/>
            <person name="Hughes K."/>
            <person name="Justo A."/>
            <person name="Karasinski D."/>
            <person name="Kautmanova I."/>
            <person name="Kiss B."/>
            <person name="Kocsube S."/>
            <person name="Kotiranta H."/>
            <person name="LaButti K.M."/>
            <person name="Lechner B.E."/>
            <person name="Liimatainen K."/>
            <person name="Lipzen A."/>
            <person name="Lukacs Z."/>
            <person name="Mihaltcheva S."/>
            <person name="Morgado L.N."/>
            <person name="Niskanen T."/>
            <person name="Noordeloos M.E."/>
            <person name="Ohm R.A."/>
            <person name="Ortiz-Santana B."/>
            <person name="Ovrebo C."/>
            <person name="Racz N."/>
            <person name="Riley R."/>
            <person name="Savchenko A."/>
            <person name="Shiryaev A."/>
            <person name="Soop K."/>
            <person name="Spirin V."/>
            <person name="Szebenyi C."/>
            <person name="Tomsovsky M."/>
            <person name="Tulloss R.E."/>
            <person name="Uehling J."/>
            <person name="Grigoriev I.V."/>
            <person name="Vagvolgyi C."/>
            <person name="Papp T."/>
            <person name="Martin F.M."/>
            <person name="Miettinen O."/>
            <person name="Hibbett D.S."/>
            <person name="Nagy L.G."/>
        </authorList>
    </citation>
    <scope>NUCLEOTIDE SEQUENCE [LARGE SCALE GENOMIC DNA]</scope>
    <source>
        <strain evidence="9 10">FP101781</strain>
    </source>
</reference>
<feature type="transmembrane region" description="Helical" evidence="7">
    <location>
        <begin position="313"/>
        <end position="334"/>
    </location>
</feature>
<evidence type="ECO:0000256" key="1">
    <source>
        <dbReference type="ARBA" id="ARBA00004141"/>
    </source>
</evidence>
<comment type="caution">
    <text evidence="9">The sequence shown here is derived from an EMBL/GenBank/DDBJ whole genome shotgun (WGS) entry which is preliminary data.</text>
</comment>
<keyword evidence="4 7" id="KW-0812">Transmembrane</keyword>
<feature type="domain" description="Wax synthase" evidence="8">
    <location>
        <begin position="202"/>
        <end position="286"/>
    </location>
</feature>
<dbReference type="STRING" id="71717.A0A4Y7SUX0"/>
<dbReference type="InterPro" id="IPR032805">
    <property type="entry name" value="Wax_synthase_dom"/>
</dbReference>
<dbReference type="AlphaFoldDB" id="A0A4Y7SUX0"/>
<feature type="transmembrane region" description="Helical" evidence="7">
    <location>
        <begin position="252"/>
        <end position="269"/>
    </location>
</feature>
<feature type="transmembrane region" description="Helical" evidence="7">
    <location>
        <begin position="33"/>
        <end position="52"/>
    </location>
</feature>
<evidence type="ECO:0000256" key="3">
    <source>
        <dbReference type="ARBA" id="ARBA00022679"/>
    </source>
</evidence>
<sequence length="369" mass="41139">MRGTADTDPRLILSIFGLSVGGLTATSPSTRKAIFAPIFALSIYLVLFTASDDLPTDYFVGCSTMINLFRMSDLLLLSDVQKDLRRHGETRDISKEPFLTRLKWALSLYASLRGVGWSHEPTSHLPPPSKTTRTQFVLQQILKLGQAHVVFNFGNLLVLLNSSFSKDGPPFSSQPWWLRPTAIGQTLQVNGVVARLSTPKDWPSLFGPVSGAFTVRSYWGRVWHQVLRKFLTGHGTTFTKALRIPKGRFKTYFSLYVAFFISGLIHYFGDFMIIQDWSGGSLIYFTLQACAITFEDAVQGLVRRSGIKVPSLLARVIGYTWVVAWFSFAIPIWMEPHVKAGITSDGVSGSSVVPVLAREIASRLRLEVR</sequence>